<dbReference type="EMBL" id="FONG01000002">
    <property type="protein sequence ID" value="SFE19667.1"/>
    <property type="molecule type" value="Genomic_DNA"/>
</dbReference>
<protein>
    <submittedName>
        <fullName evidence="3">Small subunit ribosomal protein S1</fullName>
    </submittedName>
</protein>
<dbReference type="STRING" id="380248.SAMN05216251_10257"/>
<dbReference type="GO" id="GO:0006412">
    <property type="term" value="P:translation"/>
    <property type="evidence" value="ECO:0007669"/>
    <property type="project" value="TreeGrafter"/>
</dbReference>
<feature type="domain" description="S1 motif" evidence="2">
    <location>
        <begin position="108"/>
        <end position="184"/>
    </location>
</feature>
<evidence type="ECO:0000313" key="4">
    <source>
        <dbReference type="Proteomes" id="UP000199323"/>
    </source>
</evidence>
<dbReference type="Proteomes" id="UP000199323">
    <property type="component" value="Unassembled WGS sequence"/>
</dbReference>
<dbReference type="AlphaFoldDB" id="A0A1I1YJE6"/>
<feature type="region of interest" description="Disordered" evidence="1">
    <location>
        <begin position="266"/>
        <end position="298"/>
    </location>
</feature>
<dbReference type="GO" id="GO:0003735">
    <property type="term" value="F:structural constituent of ribosome"/>
    <property type="evidence" value="ECO:0007669"/>
    <property type="project" value="TreeGrafter"/>
</dbReference>
<dbReference type="PROSITE" id="PS50126">
    <property type="entry name" value="S1"/>
    <property type="match status" value="3"/>
</dbReference>
<feature type="compositionally biased region" description="Gly residues" evidence="1">
    <location>
        <begin position="268"/>
        <end position="286"/>
    </location>
</feature>
<evidence type="ECO:0000256" key="1">
    <source>
        <dbReference type="SAM" id="MobiDB-lite"/>
    </source>
</evidence>
<dbReference type="CDD" id="cd00164">
    <property type="entry name" value="S1_like"/>
    <property type="match status" value="1"/>
</dbReference>
<dbReference type="SMART" id="SM00316">
    <property type="entry name" value="S1"/>
    <property type="match status" value="3"/>
</dbReference>
<dbReference type="GO" id="GO:0005840">
    <property type="term" value="C:ribosome"/>
    <property type="evidence" value="ECO:0007669"/>
    <property type="project" value="UniProtKB-KW"/>
</dbReference>
<accession>A0A1I1YJE6</accession>
<evidence type="ECO:0000259" key="2">
    <source>
        <dbReference type="PROSITE" id="PS50126"/>
    </source>
</evidence>
<dbReference type="RefSeq" id="WP_093711800.1">
    <property type="nucleotide sequence ID" value="NZ_FONG01000002.1"/>
</dbReference>
<sequence>MNEAADSQEVRDFLTGIRVGDVLGGSVAGISRRRDLAVLLDGFPARPLGTVFATDVSWLGSSAAAVEVGQRVTGEVVAVEADHGRVRLAMTATEHRELWAFLGARRPGEILSGTIASIETFGVFVALDDGPAHPVFPGVGFIAHPELSWRRFESASDVVRVGQRVACEFLQFDTWNGEARLSLKALRPDPFAAFAEACRVGRRLRGRVTKVVPFGVFVEVAEGVEGLMHRQEDGAAWLFDGAEPGDELTVVVIKVDRARRRLLLGADAGPGGDVNPGGDTGPGGDAGAVDGPVRTAAN</sequence>
<evidence type="ECO:0000313" key="3">
    <source>
        <dbReference type="EMBL" id="SFE19667.1"/>
    </source>
</evidence>
<feature type="compositionally biased region" description="Low complexity" evidence="1">
    <location>
        <begin position="287"/>
        <end position="298"/>
    </location>
</feature>
<organism evidence="3 4">
    <name type="scientific">Actinacidiphila alni</name>
    <dbReference type="NCBI Taxonomy" id="380248"/>
    <lineage>
        <taxon>Bacteria</taxon>
        <taxon>Bacillati</taxon>
        <taxon>Actinomycetota</taxon>
        <taxon>Actinomycetes</taxon>
        <taxon>Kitasatosporales</taxon>
        <taxon>Streptomycetaceae</taxon>
        <taxon>Actinacidiphila</taxon>
    </lineage>
</organism>
<dbReference type="Pfam" id="PF00575">
    <property type="entry name" value="S1"/>
    <property type="match status" value="2"/>
</dbReference>
<dbReference type="OrthoDB" id="286090at2"/>
<name>A0A1I1YJE6_9ACTN</name>
<reference evidence="3 4" key="1">
    <citation type="submission" date="2016-10" db="EMBL/GenBank/DDBJ databases">
        <authorList>
            <person name="de Groot N.N."/>
        </authorList>
    </citation>
    <scope>NUCLEOTIDE SEQUENCE [LARGE SCALE GENOMIC DNA]</scope>
    <source>
        <strain evidence="3 4">CGMCC 4.3510</strain>
    </source>
</reference>
<feature type="domain" description="S1 motif" evidence="2">
    <location>
        <begin position="20"/>
        <end position="91"/>
    </location>
</feature>
<feature type="domain" description="S1 motif" evidence="2">
    <location>
        <begin position="201"/>
        <end position="267"/>
    </location>
</feature>
<dbReference type="InterPro" id="IPR050437">
    <property type="entry name" value="Ribos_protein_bS1-like"/>
</dbReference>
<keyword evidence="4" id="KW-1185">Reference proteome</keyword>
<dbReference type="SUPFAM" id="SSF50249">
    <property type="entry name" value="Nucleic acid-binding proteins"/>
    <property type="match status" value="2"/>
</dbReference>
<keyword evidence="3" id="KW-0689">Ribosomal protein</keyword>
<proteinExistence type="predicted"/>
<dbReference type="PANTHER" id="PTHR10724">
    <property type="entry name" value="30S RIBOSOMAL PROTEIN S1"/>
    <property type="match status" value="1"/>
</dbReference>
<gene>
    <name evidence="3" type="ORF">SAMN05216251_10257</name>
</gene>
<dbReference type="InterPro" id="IPR003029">
    <property type="entry name" value="S1_domain"/>
</dbReference>
<dbReference type="GO" id="GO:0003729">
    <property type="term" value="F:mRNA binding"/>
    <property type="evidence" value="ECO:0007669"/>
    <property type="project" value="TreeGrafter"/>
</dbReference>
<keyword evidence="3" id="KW-0687">Ribonucleoprotein</keyword>
<dbReference type="InterPro" id="IPR012340">
    <property type="entry name" value="NA-bd_OB-fold"/>
</dbReference>
<dbReference type="Gene3D" id="2.40.50.140">
    <property type="entry name" value="Nucleic acid-binding proteins"/>
    <property type="match status" value="2"/>
</dbReference>